<proteinExistence type="inferred from homology"/>
<accession>A0A345IHL5</accession>
<dbReference type="CDD" id="cd13586">
    <property type="entry name" value="PBP2_Maltose_binding_like"/>
    <property type="match status" value="1"/>
</dbReference>
<name>A0A345IHL5_9DEIO</name>
<keyword evidence="3" id="KW-0762">Sugar transport</keyword>
<dbReference type="Proteomes" id="UP000630135">
    <property type="component" value="Unassembled WGS sequence"/>
</dbReference>
<dbReference type="AlphaFoldDB" id="A0A345IHL5"/>
<dbReference type="PRINTS" id="PR00181">
    <property type="entry name" value="MALTOSEBP"/>
</dbReference>
<dbReference type="PANTHER" id="PTHR30061:SF50">
    <property type="entry name" value="MALTOSE_MALTODEXTRIN-BINDING PERIPLASMIC PROTEIN"/>
    <property type="match status" value="1"/>
</dbReference>
<evidence type="ECO:0000256" key="1">
    <source>
        <dbReference type="ARBA" id="ARBA00008520"/>
    </source>
</evidence>
<dbReference type="GO" id="GO:0055052">
    <property type="term" value="C:ATP-binding cassette (ABC) transporter complex, substrate-binding subunit-containing"/>
    <property type="evidence" value="ECO:0007669"/>
    <property type="project" value="TreeGrafter"/>
</dbReference>
<organism evidence="6 9">
    <name type="scientific">Deinococcus wulumuqiensis</name>
    <dbReference type="NCBI Taxonomy" id="980427"/>
    <lineage>
        <taxon>Bacteria</taxon>
        <taxon>Thermotogati</taxon>
        <taxon>Deinococcota</taxon>
        <taxon>Deinococci</taxon>
        <taxon>Deinococcales</taxon>
        <taxon>Deinococcaceae</taxon>
        <taxon>Deinococcus</taxon>
    </lineage>
</organism>
<dbReference type="InterPro" id="IPR006059">
    <property type="entry name" value="SBP"/>
</dbReference>
<evidence type="ECO:0000256" key="4">
    <source>
        <dbReference type="ARBA" id="ARBA00022729"/>
    </source>
</evidence>
<dbReference type="Pfam" id="PF01547">
    <property type="entry name" value="SBP_bac_1"/>
    <property type="match status" value="1"/>
</dbReference>
<dbReference type="GeneID" id="59163600"/>
<sequence length="393" mass="41890">MKKALTVLSLALLGQASAATLTVWTHFGENELVWLRDQAKAYEAKTKNKVNIVSVPFDDLTTKFLQSAPKGQGPDLIVTQAHDRIGQMAAAGVIEPMDKYMTSRTDLDKTAVQAMTYKGKLFGIPMFAESVALIYNKKLVPTAPTSWNALLSAAQKAQKSGALGFVMPLDNAYLTYGFTSAYGGYVFKNTGGTLNTKDIGLGNAGAVKAAGFMNDLRYKYNLIPEGITGDAVKSAFTQGRAAMMISGPWDIDDIRKQGIDFGIAPFPTPPGASGKWSPFVGVQGTIMNAYSKNKAAAAQFAKAITTADAQISFNKAGGRIPVSLAARTRLKSNPVVAGFSRTISAGTPMPNIPEMGSVWGPWTNAITQVSQKPGQNYSQILTKAVTEIKGTIK</sequence>
<dbReference type="InterPro" id="IPR006060">
    <property type="entry name" value="Maltose/Cyclodextrin-bd"/>
</dbReference>
<keyword evidence="10" id="KW-1185">Reference proteome</keyword>
<dbReference type="KEGG" id="dwu:DVJ83_08460"/>
<reference evidence="8" key="1">
    <citation type="journal article" date="2014" name="Int. J. Syst. Evol. Microbiol.">
        <title>Complete genome of a new Firmicutes species belonging to the dominant human colonic microbiota ('Ruminococcus bicirculans') reveals two chromosomes and a selective capacity to utilize plant glucans.</title>
        <authorList>
            <consortium name="NISC Comparative Sequencing Program"/>
            <person name="Wegmann U."/>
            <person name="Louis P."/>
            <person name="Goesmann A."/>
            <person name="Henrissat B."/>
            <person name="Duncan S.H."/>
            <person name="Flint H.J."/>
        </authorList>
    </citation>
    <scope>NUCLEOTIDE SEQUENCE</scope>
    <source>
        <strain evidence="8">CGMCC 1.8884</strain>
    </source>
</reference>
<dbReference type="EMBL" id="CP031158">
    <property type="protein sequence ID" value="AXG99187.1"/>
    <property type="molecule type" value="Genomic_DNA"/>
</dbReference>
<evidence type="ECO:0000256" key="2">
    <source>
        <dbReference type="ARBA" id="ARBA00022448"/>
    </source>
</evidence>
<dbReference type="EMBL" id="BMLZ01000053">
    <property type="protein sequence ID" value="GGP31135.1"/>
    <property type="molecule type" value="Genomic_DNA"/>
</dbReference>
<comment type="similarity">
    <text evidence="1">Belongs to the bacterial solute-binding protein 1 family.</text>
</comment>
<evidence type="ECO:0000256" key="5">
    <source>
        <dbReference type="SAM" id="SignalP"/>
    </source>
</evidence>
<evidence type="ECO:0000313" key="7">
    <source>
        <dbReference type="EMBL" id="GGI92482.1"/>
    </source>
</evidence>
<evidence type="ECO:0000313" key="6">
    <source>
        <dbReference type="EMBL" id="AXG99187.1"/>
    </source>
</evidence>
<feature type="chain" id="PRO_5044584416" evidence="5">
    <location>
        <begin position="19"/>
        <end position="393"/>
    </location>
</feature>
<dbReference type="Proteomes" id="UP000253744">
    <property type="component" value="Chromosome"/>
</dbReference>
<dbReference type="GO" id="GO:0015144">
    <property type="term" value="F:carbohydrate transmembrane transporter activity"/>
    <property type="evidence" value="ECO:0007669"/>
    <property type="project" value="InterPro"/>
</dbReference>
<evidence type="ECO:0000313" key="10">
    <source>
        <dbReference type="Proteomes" id="UP000630135"/>
    </source>
</evidence>
<gene>
    <name evidence="6" type="ORF">DVJ83_08460</name>
    <name evidence="8" type="ORF">GCM10008021_27860</name>
    <name evidence="7" type="ORF">GCM10010914_28800</name>
</gene>
<protein>
    <submittedName>
        <fullName evidence="6">Extracellular solute-binding protein</fullName>
    </submittedName>
    <submittedName>
        <fullName evidence="7">Maltose ABC transporter substrate-binding protein</fullName>
    </submittedName>
</protein>
<keyword evidence="4 5" id="KW-0732">Signal</keyword>
<dbReference type="Gene3D" id="3.40.190.10">
    <property type="entry name" value="Periplasmic binding protein-like II"/>
    <property type="match status" value="2"/>
</dbReference>
<dbReference type="PANTHER" id="PTHR30061">
    <property type="entry name" value="MALTOSE-BINDING PERIPLASMIC PROTEIN"/>
    <property type="match status" value="1"/>
</dbReference>
<dbReference type="GO" id="GO:0042956">
    <property type="term" value="P:maltodextrin transmembrane transport"/>
    <property type="evidence" value="ECO:0007669"/>
    <property type="project" value="TreeGrafter"/>
</dbReference>
<evidence type="ECO:0000313" key="9">
    <source>
        <dbReference type="Proteomes" id="UP000253744"/>
    </source>
</evidence>
<dbReference type="GO" id="GO:0015768">
    <property type="term" value="P:maltose transport"/>
    <property type="evidence" value="ECO:0007669"/>
    <property type="project" value="TreeGrafter"/>
</dbReference>
<reference evidence="7" key="2">
    <citation type="journal article" date="2014" name="Int. J. Syst. Evol. Microbiol.">
        <title>Complete genome sequence of Corynebacterium casei LMG S-19264T (=DSM 44701T), isolated from a smear-ripened cheese.</title>
        <authorList>
            <consortium name="US DOE Joint Genome Institute (JGI-PGF)"/>
            <person name="Walter F."/>
            <person name="Albersmeier A."/>
            <person name="Kalinowski J."/>
            <person name="Ruckert C."/>
        </authorList>
    </citation>
    <scope>NUCLEOTIDE SEQUENCE</scope>
    <source>
        <strain evidence="7">CGMCC 1.8885</strain>
    </source>
</reference>
<dbReference type="EMBL" id="BMMA01000045">
    <property type="protein sequence ID" value="GGI92482.1"/>
    <property type="molecule type" value="Genomic_DNA"/>
</dbReference>
<dbReference type="GO" id="GO:1901982">
    <property type="term" value="F:maltose binding"/>
    <property type="evidence" value="ECO:0007669"/>
    <property type="project" value="TreeGrafter"/>
</dbReference>
<keyword evidence="2" id="KW-0813">Transport</keyword>
<reference evidence="7" key="5">
    <citation type="submission" date="2023-08" db="EMBL/GenBank/DDBJ databases">
        <authorList>
            <person name="Sun Q."/>
            <person name="Zhou Y."/>
        </authorList>
    </citation>
    <scope>NUCLEOTIDE SEQUENCE</scope>
    <source>
        <strain evidence="8">CGMCC 1.8884</strain>
        <strain evidence="7">CGMCC 1.8885</strain>
    </source>
</reference>
<dbReference type="SUPFAM" id="SSF53850">
    <property type="entry name" value="Periplasmic binding protein-like II"/>
    <property type="match status" value="1"/>
</dbReference>
<dbReference type="Proteomes" id="UP000652720">
    <property type="component" value="Unassembled WGS sequence"/>
</dbReference>
<reference evidence="10" key="4">
    <citation type="journal article" date="2019" name="Int. J. Syst. Evol. Microbiol.">
        <title>The Global Catalogue of Microorganisms (GCM) 10K type strain sequencing project: providing services to taxonomists for standard genome sequencing and annotation.</title>
        <authorList>
            <consortium name="The Broad Institute Genomics Platform"/>
            <consortium name="The Broad Institute Genome Sequencing Center for Infectious Disease"/>
            <person name="Wu L."/>
            <person name="Ma J."/>
        </authorList>
    </citation>
    <scope>NUCLEOTIDE SEQUENCE [LARGE SCALE GENOMIC DNA]</scope>
    <source>
        <strain evidence="10">CGMCC 1.8884</strain>
    </source>
</reference>
<dbReference type="RefSeq" id="WP_017871381.1">
    <property type="nucleotide sequence ID" value="NZ_BMLZ01000053.1"/>
</dbReference>
<evidence type="ECO:0000256" key="3">
    <source>
        <dbReference type="ARBA" id="ARBA00022597"/>
    </source>
</evidence>
<evidence type="ECO:0000313" key="8">
    <source>
        <dbReference type="EMBL" id="GGP31135.1"/>
    </source>
</evidence>
<reference evidence="6 9" key="3">
    <citation type="submission" date="2018-07" db="EMBL/GenBank/DDBJ databases">
        <title>Complete Genome and Methylome Analysis of Deinococcus wulumuqiensis NEB 479.</title>
        <authorList>
            <person name="Fomenkov A."/>
            <person name="Luyten Y."/>
            <person name="Vincze T."/>
            <person name="Anton B.P."/>
            <person name="Clark T."/>
            <person name="Roberts R.J."/>
            <person name="Morgan R.D."/>
        </authorList>
    </citation>
    <scope>NUCLEOTIDE SEQUENCE [LARGE SCALE GENOMIC DNA]</scope>
    <source>
        <strain evidence="6 9">NEB 479</strain>
    </source>
</reference>
<feature type="signal peptide" evidence="5">
    <location>
        <begin position="1"/>
        <end position="18"/>
    </location>
</feature>
<dbReference type="STRING" id="1288484.GCA_000348665_02494"/>